<dbReference type="Gene3D" id="3.40.630.30">
    <property type="match status" value="1"/>
</dbReference>
<dbReference type="InterPro" id="IPR016181">
    <property type="entry name" value="Acyl_CoA_acyltransferase"/>
</dbReference>
<dbReference type="SUPFAM" id="SSF75217">
    <property type="entry name" value="alpha/beta knot"/>
    <property type="match status" value="1"/>
</dbReference>
<evidence type="ECO:0000259" key="16">
    <source>
        <dbReference type="PROSITE" id="PS51186"/>
    </source>
</evidence>
<dbReference type="PANTHER" id="PTHR46417">
    <property type="entry name" value="TRNA (GUANINE-N(1)-)-METHYLTRANSFERASE"/>
    <property type="match status" value="1"/>
</dbReference>
<evidence type="ECO:0000256" key="3">
    <source>
        <dbReference type="ARBA" id="ARBA00007630"/>
    </source>
</evidence>
<evidence type="ECO:0000256" key="14">
    <source>
        <dbReference type="ARBA" id="ARBA00047783"/>
    </source>
</evidence>
<dbReference type="OrthoDB" id="9807416at2"/>
<evidence type="ECO:0000256" key="7">
    <source>
        <dbReference type="ARBA" id="ARBA00022490"/>
    </source>
</evidence>
<dbReference type="NCBIfam" id="TIGR00088">
    <property type="entry name" value="trmD"/>
    <property type="match status" value="1"/>
</dbReference>
<feature type="domain" description="N-acetyltransferase" evidence="16">
    <location>
        <begin position="276"/>
        <end position="466"/>
    </location>
</feature>
<evidence type="ECO:0000256" key="11">
    <source>
        <dbReference type="ARBA" id="ARBA00022694"/>
    </source>
</evidence>
<protein>
    <recommendedName>
        <fullName evidence="6 15">tRNA (guanine-N(1)-)-methyltransferase</fullName>
        <ecNumber evidence="5 15">2.1.1.228</ecNumber>
    </recommendedName>
    <alternativeName>
        <fullName evidence="12 15">M1G-methyltransferase</fullName>
    </alternativeName>
    <alternativeName>
        <fullName evidence="13 15">tRNA [GM37] methyltransferase</fullName>
    </alternativeName>
</protein>
<evidence type="ECO:0000256" key="8">
    <source>
        <dbReference type="ARBA" id="ARBA00022603"/>
    </source>
</evidence>
<dbReference type="GO" id="GO:0016747">
    <property type="term" value="F:acyltransferase activity, transferring groups other than amino-acyl groups"/>
    <property type="evidence" value="ECO:0007669"/>
    <property type="project" value="InterPro"/>
</dbReference>
<comment type="subcellular location">
    <subcellularLocation>
        <location evidence="2 15">Cytoplasm</location>
    </subcellularLocation>
</comment>
<keyword evidence="11 15" id="KW-0819">tRNA processing</keyword>
<dbReference type="Pfam" id="PF01746">
    <property type="entry name" value="tRNA_m1G_MT"/>
    <property type="match status" value="1"/>
</dbReference>
<keyword evidence="10 15" id="KW-0949">S-adenosyl-L-methionine</keyword>
<keyword evidence="18" id="KW-1185">Reference proteome</keyword>
<dbReference type="SUPFAM" id="SSF55729">
    <property type="entry name" value="Acyl-CoA N-acyltransferases (Nat)"/>
    <property type="match status" value="1"/>
</dbReference>
<dbReference type="EMBL" id="MQVR01000072">
    <property type="protein sequence ID" value="OKL53280.1"/>
    <property type="molecule type" value="Genomic_DNA"/>
</dbReference>
<evidence type="ECO:0000256" key="5">
    <source>
        <dbReference type="ARBA" id="ARBA00012807"/>
    </source>
</evidence>
<evidence type="ECO:0000256" key="4">
    <source>
        <dbReference type="ARBA" id="ARBA00011738"/>
    </source>
</evidence>
<dbReference type="GO" id="GO:0002939">
    <property type="term" value="P:tRNA N1-guanine methylation"/>
    <property type="evidence" value="ECO:0007669"/>
    <property type="project" value="TreeGrafter"/>
</dbReference>
<dbReference type="InterPro" id="IPR029026">
    <property type="entry name" value="tRNA_m1G_MTases_N"/>
</dbReference>
<keyword evidence="7 15" id="KW-0963">Cytoplasm</keyword>
<comment type="similarity">
    <text evidence="3 15">Belongs to the RNA methyltransferase TrmD family.</text>
</comment>
<keyword evidence="9 15" id="KW-0808">Transferase</keyword>
<dbReference type="NCBIfam" id="NF000648">
    <property type="entry name" value="PRK00026.1"/>
    <property type="match status" value="1"/>
</dbReference>
<dbReference type="InterPro" id="IPR000182">
    <property type="entry name" value="GNAT_dom"/>
</dbReference>
<evidence type="ECO:0000256" key="10">
    <source>
        <dbReference type="ARBA" id="ARBA00022691"/>
    </source>
</evidence>
<dbReference type="RefSeq" id="WP_073717260.1">
    <property type="nucleotide sequence ID" value="NZ_MQVR01000072.1"/>
</dbReference>
<keyword evidence="8 15" id="KW-0489">Methyltransferase</keyword>
<comment type="caution">
    <text evidence="17">The sequence shown here is derived from an EMBL/GenBank/DDBJ whole genome shotgun (WGS) entry which is preliminary data.</text>
</comment>
<dbReference type="Proteomes" id="UP000185628">
    <property type="component" value="Unassembled WGS sequence"/>
</dbReference>
<dbReference type="HAMAP" id="MF_00605">
    <property type="entry name" value="TrmD"/>
    <property type="match status" value="1"/>
</dbReference>
<dbReference type="Gene3D" id="1.10.1270.20">
    <property type="entry name" value="tRNA(m1g37)methyltransferase, domain 2"/>
    <property type="match status" value="1"/>
</dbReference>
<dbReference type="AlphaFoldDB" id="A0A1Q5Q121"/>
<evidence type="ECO:0000256" key="2">
    <source>
        <dbReference type="ARBA" id="ARBA00004496"/>
    </source>
</evidence>
<dbReference type="GO" id="GO:0052906">
    <property type="term" value="F:tRNA (guanine(37)-N1)-methyltransferase activity"/>
    <property type="evidence" value="ECO:0007669"/>
    <property type="project" value="UniProtKB-UniRule"/>
</dbReference>
<feature type="binding site" evidence="15">
    <location>
        <begin position="154"/>
        <end position="159"/>
    </location>
    <ligand>
        <name>S-adenosyl-L-methionine</name>
        <dbReference type="ChEBI" id="CHEBI:59789"/>
    </ligand>
</feature>
<accession>A0A1Q5Q121</accession>
<dbReference type="CDD" id="cd04301">
    <property type="entry name" value="NAT_SF"/>
    <property type="match status" value="1"/>
</dbReference>
<dbReference type="Pfam" id="PF00583">
    <property type="entry name" value="Acetyltransf_1"/>
    <property type="match status" value="1"/>
</dbReference>
<comment type="subunit">
    <text evidence="4 15">Homodimer.</text>
</comment>
<dbReference type="GO" id="GO:0005829">
    <property type="term" value="C:cytosol"/>
    <property type="evidence" value="ECO:0007669"/>
    <property type="project" value="TreeGrafter"/>
</dbReference>
<organism evidence="17 18">
    <name type="scientific">Bowdeniella nasicola</name>
    <dbReference type="NCBI Taxonomy" id="208480"/>
    <lineage>
        <taxon>Bacteria</taxon>
        <taxon>Bacillati</taxon>
        <taxon>Actinomycetota</taxon>
        <taxon>Actinomycetes</taxon>
        <taxon>Actinomycetales</taxon>
        <taxon>Actinomycetaceae</taxon>
        <taxon>Bowdeniella</taxon>
    </lineage>
</organism>
<dbReference type="CDD" id="cd18080">
    <property type="entry name" value="TrmD-like"/>
    <property type="match status" value="1"/>
</dbReference>
<comment type="function">
    <text evidence="1 15">Specifically methylates guanosine-37 in various tRNAs.</text>
</comment>
<sequence>MKIDVISIFPEYLAALELSLIGKARTSGLLDLTVHNLRDWTTDKHRTVDDTPAGGGAGMVMRADVWGAALDDVLGAAADADADEGANGDVEAGATEEGPVLLIPTPTGRVFDQRMAEELAGEDHLVFACGRYEGIDARVAEKFSERVRVVEFSIGDYVLNGGEVAALVAIEAIGRLSPGVVGNPESLIEESHGAAGLLEYPVYTRPTSWRGADIPDVLLSGDHARITRWRRRKALARTAKRRPDMLIDRAEPLTMEDKLALISEGFVLIEDEIRRCEIREAGPEDAAAVAELARRTFPDACPPELPPEAISDFMETFLTPVRFVGYLADPERRIWVASANGQLLAYCMLVMDLRPEDEEGASEVRHHLPRGLVAEVSKFYVDPIARGTGLGRALMAHVLHDCASASPTIAGLWLGTNRSNTRAITFYERCGWKVTGSRTFDVGGQPQDDVIITVAKLAKYATPMAD</sequence>
<evidence type="ECO:0000256" key="12">
    <source>
        <dbReference type="ARBA" id="ARBA00029736"/>
    </source>
</evidence>
<dbReference type="PANTHER" id="PTHR46417:SF1">
    <property type="entry name" value="TRNA (GUANINE-N(1)-)-METHYLTRANSFERASE"/>
    <property type="match status" value="1"/>
</dbReference>
<dbReference type="PROSITE" id="PS51186">
    <property type="entry name" value="GNAT"/>
    <property type="match status" value="1"/>
</dbReference>
<name>A0A1Q5Q121_9ACTO</name>
<gene>
    <name evidence="15" type="primary">trmD</name>
    <name evidence="17" type="ORF">BSZ39_10360</name>
</gene>
<evidence type="ECO:0000256" key="13">
    <source>
        <dbReference type="ARBA" id="ARBA00033392"/>
    </source>
</evidence>
<evidence type="ECO:0000313" key="17">
    <source>
        <dbReference type="EMBL" id="OKL53280.1"/>
    </source>
</evidence>
<evidence type="ECO:0000256" key="15">
    <source>
        <dbReference type="HAMAP-Rule" id="MF_00605"/>
    </source>
</evidence>
<proteinExistence type="inferred from homology"/>
<feature type="binding site" evidence="15">
    <location>
        <position position="130"/>
    </location>
    <ligand>
        <name>S-adenosyl-L-methionine</name>
        <dbReference type="ChEBI" id="CHEBI:59789"/>
    </ligand>
</feature>
<evidence type="ECO:0000256" key="1">
    <source>
        <dbReference type="ARBA" id="ARBA00002634"/>
    </source>
</evidence>
<evidence type="ECO:0000256" key="9">
    <source>
        <dbReference type="ARBA" id="ARBA00022679"/>
    </source>
</evidence>
<evidence type="ECO:0000313" key="18">
    <source>
        <dbReference type="Proteomes" id="UP000185628"/>
    </source>
</evidence>
<comment type="catalytic activity">
    <reaction evidence="14 15">
        <text>guanosine(37) in tRNA + S-adenosyl-L-methionine = N(1)-methylguanosine(37) in tRNA + S-adenosyl-L-homocysteine + H(+)</text>
        <dbReference type="Rhea" id="RHEA:36899"/>
        <dbReference type="Rhea" id="RHEA-COMP:10145"/>
        <dbReference type="Rhea" id="RHEA-COMP:10147"/>
        <dbReference type="ChEBI" id="CHEBI:15378"/>
        <dbReference type="ChEBI" id="CHEBI:57856"/>
        <dbReference type="ChEBI" id="CHEBI:59789"/>
        <dbReference type="ChEBI" id="CHEBI:73542"/>
        <dbReference type="ChEBI" id="CHEBI:74269"/>
        <dbReference type="EC" id="2.1.1.228"/>
    </reaction>
</comment>
<dbReference type="InterPro" id="IPR016009">
    <property type="entry name" value="tRNA_MeTrfase_TRMD/TRM10"/>
</dbReference>
<dbReference type="InterPro" id="IPR029028">
    <property type="entry name" value="Alpha/beta_knot_MTases"/>
</dbReference>
<reference evidence="18" key="1">
    <citation type="submission" date="2016-12" db="EMBL/GenBank/DDBJ databases">
        <authorList>
            <person name="Meng X."/>
        </authorList>
    </citation>
    <scope>NUCLEOTIDE SEQUENCE [LARGE SCALE GENOMIC DNA]</scope>
    <source>
        <strain evidence="18">DSM 19116</strain>
    </source>
</reference>
<dbReference type="InterPro" id="IPR023148">
    <property type="entry name" value="tRNA_m1G_MeTrfase_C_sf"/>
</dbReference>
<evidence type="ECO:0000256" key="6">
    <source>
        <dbReference type="ARBA" id="ARBA00014679"/>
    </source>
</evidence>
<dbReference type="InterPro" id="IPR002649">
    <property type="entry name" value="tRNA_m1G_MeTrfase_TrmD"/>
</dbReference>
<dbReference type="Gene3D" id="3.40.1280.10">
    <property type="match status" value="1"/>
</dbReference>
<dbReference type="EC" id="2.1.1.228" evidence="5 15"/>